<dbReference type="SMART" id="SM00490">
    <property type="entry name" value="HELICc"/>
    <property type="match status" value="1"/>
</dbReference>
<dbReference type="Pfam" id="PF00270">
    <property type="entry name" value="DEAD"/>
    <property type="match status" value="1"/>
</dbReference>
<accession>A0ABY7M0N5</accession>
<feature type="domain" description="Helicase C-terminal" evidence="7">
    <location>
        <begin position="218"/>
        <end position="362"/>
    </location>
</feature>
<reference evidence="8" key="1">
    <citation type="submission" date="2022-12" db="EMBL/GenBank/DDBJ databases">
        <title>Genomic Characterization of Candidatus Phytoplasma sacchari in China.</title>
        <authorList>
            <person name="Zhang R.-Y."/>
        </authorList>
    </citation>
    <scope>NUCLEOTIDE SEQUENCE [LARGE SCALE GENOMIC DNA]</scope>
    <source>
        <strain evidence="8">SCWL1</strain>
    </source>
</reference>
<keyword evidence="1" id="KW-0547">Nucleotide-binding</keyword>
<evidence type="ECO:0000256" key="3">
    <source>
        <dbReference type="ARBA" id="ARBA00022806"/>
    </source>
</evidence>
<evidence type="ECO:0000256" key="1">
    <source>
        <dbReference type="ARBA" id="ARBA00022741"/>
    </source>
</evidence>
<dbReference type="EMBL" id="CP115156">
    <property type="protein sequence ID" value="WBL31291.1"/>
    <property type="molecule type" value="Genomic_DNA"/>
</dbReference>
<keyword evidence="9" id="KW-1185">Reference proteome</keyword>
<sequence>MQDYIQKKLKELNFQKITPIQEEVFTNFNKNTNLVCISPTGTGKTHAYLLPILRKINWDQNIIQAIIVTPTNELVFQIFEMINKIENKNSKIKILFGGINRTKNYLKLEKKQPCMIITTLSKLFEYGYVLKKINIYKSSFLVLDEADMLFEEKSLILIKKILYKQKWKPKILLLSASLNTKMKPFINKHFGKSIFIDVNDKHKLNLKYYILKSNKNDRIKDLISFLKTINPFLAFIFISKKKKQYDIYEILKKKINILYFSSDLSVKERKRKIIEIKKNKYQYVITSDLASRGLDIPNICWIIHYDLPYKNLDFFQHRNGRTGRMNKEGNVIVFYDYEEEKYLLEIKKKKNINFKEIKLINN</sequence>
<dbReference type="InterPro" id="IPR050079">
    <property type="entry name" value="DEAD_box_RNA_helicase"/>
</dbReference>
<keyword evidence="2" id="KW-0378">Hydrolase</keyword>
<organism evidence="8 9">
    <name type="scientific">Candidatus Phytoplasma sacchari</name>
    <dbReference type="NCBI Taxonomy" id="2609813"/>
    <lineage>
        <taxon>Bacteria</taxon>
        <taxon>Bacillati</taxon>
        <taxon>Mycoplasmatota</taxon>
        <taxon>Mollicutes</taxon>
        <taxon>Acholeplasmatales</taxon>
        <taxon>Acholeplasmataceae</taxon>
        <taxon>Candidatus Phytoplasma</taxon>
        <taxon>16SrXI (Rice yellow dwarf group)</taxon>
    </lineage>
</organism>
<dbReference type="CDD" id="cd00268">
    <property type="entry name" value="DEADc"/>
    <property type="match status" value="1"/>
</dbReference>
<evidence type="ECO:0000259" key="6">
    <source>
        <dbReference type="PROSITE" id="PS51192"/>
    </source>
</evidence>
<comment type="similarity">
    <text evidence="5">Belongs to the DEAD box helicase family.</text>
</comment>
<evidence type="ECO:0000259" key="7">
    <source>
        <dbReference type="PROSITE" id="PS51194"/>
    </source>
</evidence>
<dbReference type="InterPro" id="IPR027417">
    <property type="entry name" value="P-loop_NTPase"/>
</dbReference>
<dbReference type="PANTHER" id="PTHR47959:SF1">
    <property type="entry name" value="ATP-DEPENDENT RNA HELICASE DBPA"/>
    <property type="match status" value="1"/>
</dbReference>
<name>A0ABY7M0N5_9MOLU</name>
<dbReference type="PANTHER" id="PTHR47959">
    <property type="entry name" value="ATP-DEPENDENT RNA HELICASE RHLE-RELATED"/>
    <property type="match status" value="1"/>
</dbReference>
<dbReference type="GO" id="GO:0004386">
    <property type="term" value="F:helicase activity"/>
    <property type="evidence" value="ECO:0007669"/>
    <property type="project" value="UniProtKB-KW"/>
</dbReference>
<dbReference type="SUPFAM" id="SSF52540">
    <property type="entry name" value="P-loop containing nucleoside triphosphate hydrolases"/>
    <property type="match status" value="1"/>
</dbReference>
<dbReference type="SMART" id="SM00487">
    <property type="entry name" value="DEXDc"/>
    <property type="match status" value="1"/>
</dbReference>
<keyword evidence="3 8" id="KW-0347">Helicase</keyword>
<evidence type="ECO:0000313" key="8">
    <source>
        <dbReference type="EMBL" id="WBL31291.1"/>
    </source>
</evidence>
<keyword evidence="4" id="KW-0067">ATP-binding</keyword>
<dbReference type="InterPro" id="IPR001650">
    <property type="entry name" value="Helicase_C-like"/>
</dbReference>
<dbReference type="PROSITE" id="PS51192">
    <property type="entry name" value="HELICASE_ATP_BIND_1"/>
    <property type="match status" value="1"/>
</dbReference>
<dbReference type="Pfam" id="PF00271">
    <property type="entry name" value="Helicase_C"/>
    <property type="match status" value="1"/>
</dbReference>
<dbReference type="InterPro" id="IPR014001">
    <property type="entry name" value="Helicase_ATP-bd"/>
</dbReference>
<dbReference type="InterPro" id="IPR011545">
    <property type="entry name" value="DEAD/DEAH_box_helicase_dom"/>
</dbReference>
<evidence type="ECO:0000256" key="5">
    <source>
        <dbReference type="ARBA" id="ARBA00038437"/>
    </source>
</evidence>
<dbReference type="Proteomes" id="UP001210120">
    <property type="component" value="Chromosome"/>
</dbReference>
<evidence type="ECO:0000256" key="4">
    <source>
        <dbReference type="ARBA" id="ARBA00022840"/>
    </source>
</evidence>
<evidence type="ECO:0000313" key="9">
    <source>
        <dbReference type="Proteomes" id="UP001210120"/>
    </source>
</evidence>
<gene>
    <name evidence="8" type="ORF">O7R10_01625</name>
</gene>
<dbReference type="InterPro" id="IPR044742">
    <property type="entry name" value="DEAD/DEAH_RhlB"/>
</dbReference>
<proteinExistence type="inferred from homology"/>
<feature type="domain" description="Helicase ATP-binding" evidence="6">
    <location>
        <begin position="25"/>
        <end position="196"/>
    </location>
</feature>
<protein>
    <submittedName>
        <fullName evidence="8">DEAD/DEAH box helicase</fullName>
    </submittedName>
</protein>
<dbReference type="PROSITE" id="PS51194">
    <property type="entry name" value="HELICASE_CTER"/>
    <property type="match status" value="1"/>
</dbReference>
<evidence type="ECO:0000256" key="2">
    <source>
        <dbReference type="ARBA" id="ARBA00022801"/>
    </source>
</evidence>
<dbReference type="CDD" id="cd18787">
    <property type="entry name" value="SF2_C_DEAD"/>
    <property type="match status" value="1"/>
</dbReference>
<dbReference type="Gene3D" id="3.40.50.300">
    <property type="entry name" value="P-loop containing nucleotide triphosphate hydrolases"/>
    <property type="match status" value="2"/>
</dbReference>